<accession>A0ABS0TIN7</accession>
<name>A0ABS0TIN7_9FLAO</name>
<dbReference type="Proteomes" id="UP000635665">
    <property type="component" value="Unassembled WGS sequence"/>
</dbReference>
<dbReference type="RefSeq" id="WP_198638565.1">
    <property type="nucleotide sequence ID" value="NZ_JAEHNY010000006.1"/>
</dbReference>
<dbReference type="EMBL" id="JAEHNY010000006">
    <property type="protein sequence ID" value="MBI6120116.1"/>
    <property type="molecule type" value="Genomic_DNA"/>
</dbReference>
<evidence type="ECO:0000313" key="3">
    <source>
        <dbReference type="Proteomes" id="UP000635665"/>
    </source>
</evidence>
<feature type="transmembrane region" description="Helical" evidence="1">
    <location>
        <begin position="20"/>
        <end position="42"/>
    </location>
</feature>
<feature type="transmembrane region" description="Helical" evidence="1">
    <location>
        <begin position="62"/>
        <end position="81"/>
    </location>
</feature>
<gene>
    <name evidence="2" type="ORF">I6U50_08785</name>
</gene>
<comment type="caution">
    <text evidence="2">The sequence shown here is derived from an EMBL/GenBank/DDBJ whole genome shotgun (WGS) entry which is preliminary data.</text>
</comment>
<reference evidence="2 3" key="1">
    <citation type="submission" date="2020-12" db="EMBL/GenBank/DDBJ databases">
        <title>Salegentibacter orientalis sp. nov., isolated from costal sediment.</title>
        <authorList>
            <person name="Lian F.-B."/>
        </authorList>
    </citation>
    <scope>NUCLEOTIDE SEQUENCE [LARGE SCALE GENOMIC DNA]</scope>
    <source>
        <strain evidence="2 3">F60176</strain>
    </source>
</reference>
<keyword evidence="1" id="KW-0472">Membrane</keyword>
<protein>
    <recommendedName>
        <fullName evidence="4">DUF304 domain-containing protein</fullName>
    </recommendedName>
</protein>
<evidence type="ECO:0008006" key="4">
    <source>
        <dbReference type="Google" id="ProtNLM"/>
    </source>
</evidence>
<keyword evidence="3" id="KW-1185">Reference proteome</keyword>
<proteinExistence type="predicted"/>
<keyword evidence="1" id="KW-1133">Transmembrane helix</keyword>
<organism evidence="2 3">
    <name type="scientific">Salegentibacter maritimus</name>
    <dbReference type="NCBI Taxonomy" id="2794347"/>
    <lineage>
        <taxon>Bacteria</taxon>
        <taxon>Pseudomonadati</taxon>
        <taxon>Bacteroidota</taxon>
        <taxon>Flavobacteriia</taxon>
        <taxon>Flavobacteriales</taxon>
        <taxon>Flavobacteriaceae</taxon>
        <taxon>Salegentibacter</taxon>
    </lineage>
</organism>
<evidence type="ECO:0000313" key="2">
    <source>
        <dbReference type="EMBL" id="MBI6120116.1"/>
    </source>
</evidence>
<keyword evidence="1" id="KW-0812">Transmembrane</keyword>
<sequence>MKESFQIEKPTSDIDIVTAIIKYIVLGITLFLASWIAIPLLISQNRPYRLNKTFEILFSNPLMSSILISVLVIGFLIYRSWKKYRVGEVYKIYFDDMKQKLIVNTVNTANNKEKVNVYSYSDITYKLNQVTDPLFGYQRILQISEENKNVHSINIDRTAWCRNEHLEELIEKIKIGHNTA</sequence>
<evidence type="ECO:0000256" key="1">
    <source>
        <dbReference type="SAM" id="Phobius"/>
    </source>
</evidence>